<name>A0A2I1BVT8_ASPN1</name>
<evidence type="ECO:0000313" key="1">
    <source>
        <dbReference type="EMBL" id="PKX89475.1"/>
    </source>
</evidence>
<dbReference type="SUPFAM" id="SSF52540">
    <property type="entry name" value="P-loop containing nucleoside triphosphate hydrolases"/>
    <property type="match status" value="1"/>
</dbReference>
<gene>
    <name evidence="1" type="ORF">P174DRAFT_59108</name>
</gene>
<comment type="caution">
    <text evidence="1">The sequence shown here is derived from an EMBL/GenBank/DDBJ whole genome shotgun (WGS) entry which is preliminary data.</text>
</comment>
<dbReference type="VEuPathDB" id="FungiDB:P174DRAFT_59108"/>
<keyword evidence="2" id="KW-1185">Reference proteome</keyword>
<dbReference type="GeneID" id="36539731"/>
<sequence>MSVDDNAQHSGISAERKPYIVCFVGLDKDFETLLVDLIPDAQVLSFVAPALSVTEIEDAAVGLLDYLYDNYTFVNRENEWNSIALVTQGVTGFILKQAMNLASTDEKYQDLAFLVSDLIFIETPHRIGNGSTWQAALEVVLDSDSQPLQNKFVSQVESTCASFLCTAKKYRIVNILAPSSSLVVGNFDCRILDYWLETAIVMTGPLTASAISERIEDLERLRQILAAPHMTQPELKFPVRDYFSCLTDLSWSWRRLGDYGHWENKEFTMHGHLNHTRLDRISLFIQLIGPAGCGKKTLLRHLAITRNKSPQTTTVLLVKEDFNTLNGLQLDVLKSFICQVLWQRPFLFTRLDAYLDTFTDAQKWTEGSLWIILRFLCQARWLGRLSLYIADISDWLLPLRPLLRFLQSASAVQLSIITTSRQADLTELPPDTVVIDVLSDCDWDSGIATIIHELLSVQPWLGDPSIQDKILKHLQQCRGTILLLTFT</sequence>
<dbReference type="RefSeq" id="XP_024678070.1">
    <property type="nucleotide sequence ID" value="XM_024832395.1"/>
</dbReference>
<proteinExistence type="predicted"/>
<dbReference type="Gene3D" id="3.40.50.300">
    <property type="entry name" value="P-loop containing nucleotide triphosphate hydrolases"/>
    <property type="match status" value="1"/>
</dbReference>
<dbReference type="InterPro" id="IPR027417">
    <property type="entry name" value="P-loop_NTPase"/>
</dbReference>
<protein>
    <recommendedName>
        <fullName evidence="3">NACHT domain-containing protein</fullName>
    </recommendedName>
</protein>
<dbReference type="EMBL" id="MSZS01000010">
    <property type="protein sequence ID" value="PKX89475.1"/>
    <property type="molecule type" value="Genomic_DNA"/>
</dbReference>
<evidence type="ECO:0000313" key="2">
    <source>
        <dbReference type="Proteomes" id="UP000234474"/>
    </source>
</evidence>
<evidence type="ECO:0008006" key="3">
    <source>
        <dbReference type="Google" id="ProtNLM"/>
    </source>
</evidence>
<reference evidence="2" key="1">
    <citation type="journal article" date="2018" name="Proc. Natl. Acad. Sci. U.S.A.">
        <title>Linking secondary metabolites to gene clusters through genome sequencing of six diverse Aspergillus species.</title>
        <authorList>
            <person name="Kaerboelling I."/>
            <person name="Vesth T.C."/>
            <person name="Frisvad J.C."/>
            <person name="Nybo J.L."/>
            <person name="Theobald S."/>
            <person name="Kuo A."/>
            <person name="Bowyer P."/>
            <person name="Matsuda Y."/>
            <person name="Mondo S."/>
            <person name="Lyhne E.K."/>
            <person name="Kogle M.E."/>
            <person name="Clum A."/>
            <person name="Lipzen A."/>
            <person name="Salamov A."/>
            <person name="Ngan C.Y."/>
            <person name="Daum C."/>
            <person name="Chiniquy J."/>
            <person name="Barry K."/>
            <person name="LaButti K."/>
            <person name="Haridas S."/>
            <person name="Simmons B.A."/>
            <person name="Magnuson J.K."/>
            <person name="Mortensen U.H."/>
            <person name="Larsen T.O."/>
            <person name="Grigoriev I.V."/>
            <person name="Baker S.E."/>
            <person name="Andersen M.R."/>
        </authorList>
    </citation>
    <scope>NUCLEOTIDE SEQUENCE [LARGE SCALE GENOMIC DNA]</scope>
    <source>
        <strain evidence="2">IBT 16806</strain>
    </source>
</reference>
<dbReference type="OrthoDB" id="5090952at2759"/>
<organism evidence="1 2">
    <name type="scientific">Aspergillus novofumigatus (strain IBT 16806)</name>
    <dbReference type="NCBI Taxonomy" id="1392255"/>
    <lineage>
        <taxon>Eukaryota</taxon>
        <taxon>Fungi</taxon>
        <taxon>Dikarya</taxon>
        <taxon>Ascomycota</taxon>
        <taxon>Pezizomycotina</taxon>
        <taxon>Eurotiomycetes</taxon>
        <taxon>Eurotiomycetidae</taxon>
        <taxon>Eurotiales</taxon>
        <taxon>Aspergillaceae</taxon>
        <taxon>Aspergillus</taxon>
        <taxon>Aspergillus subgen. Fumigati</taxon>
    </lineage>
</organism>
<accession>A0A2I1BVT8</accession>
<dbReference type="AlphaFoldDB" id="A0A2I1BVT8"/>
<dbReference type="Proteomes" id="UP000234474">
    <property type="component" value="Unassembled WGS sequence"/>
</dbReference>